<name>A0A1G5NCL4_AFIMA</name>
<comment type="similarity">
    <text evidence="3">In the N-terminal section; belongs to the glycosyltransferase 51 family.</text>
</comment>
<feature type="domain" description="Glycosyl transferase family 51" evidence="18">
    <location>
        <begin position="121"/>
        <end position="287"/>
    </location>
</feature>
<dbReference type="Gene3D" id="3.40.710.10">
    <property type="entry name" value="DD-peptidase/beta-lactamase superfamily"/>
    <property type="match status" value="1"/>
</dbReference>
<dbReference type="GO" id="GO:0008658">
    <property type="term" value="F:penicillin binding"/>
    <property type="evidence" value="ECO:0007669"/>
    <property type="project" value="InterPro"/>
</dbReference>
<feature type="transmembrane region" description="Helical" evidence="16">
    <location>
        <begin position="65"/>
        <end position="89"/>
    </location>
</feature>
<dbReference type="InterPro" id="IPR036950">
    <property type="entry name" value="PBP_transglycosylase"/>
</dbReference>
<evidence type="ECO:0000256" key="1">
    <source>
        <dbReference type="ARBA" id="ARBA00004752"/>
    </source>
</evidence>
<protein>
    <submittedName>
        <fullName evidence="19">Penicillin-binding protein 1A</fullName>
    </submittedName>
</protein>
<keyword evidence="16" id="KW-0472">Membrane</keyword>
<dbReference type="PANTHER" id="PTHR32282:SF33">
    <property type="entry name" value="PEPTIDOGLYCAN GLYCOSYLTRANSFERASE"/>
    <property type="match status" value="1"/>
</dbReference>
<dbReference type="OrthoDB" id="9766909at2"/>
<evidence type="ECO:0000313" key="19">
    <source>
        <dbReference type="EMBL" id="SCZ35153.1"/>
    </source>
</evidence>
<dbReference type="FunFam" id="1.10.3810.10:FF:000001">
    <property type="entry name" value="Penicillin-binding protein 1A"/>
    <property type="match status" value="1"/>
</dbReference>
<evidence type="ECO:0000256" key="3">
    <source>
        <dbReference type="ARBA" id="ARBA00007739"/>
    </source>
</evidence>
<sequence length="718" mass="77172">MAGRKAKQRVEPRLGESGGIRVEARDRPAGGTSQRKPKAKTAKSRASAPRRKKARGSGGGFLRRTFYWGSVLAVWGLIAVVGIIAWYGVQMPPTSEWRVPERPPNVRILAVDGALIGNRGDTGGQAVRLAELPDYVPEAVIAIEDHRFRQHFGVDPIGLSRAVVRNLVSGGVVQGGSTLTQQLAKNMFLTPERSIRRKIQEMLLALWLEHKYSKGEILEMYLNRVYFGGGAYGVDAAAHRFFAKDSSDLNLAEAAMLAGLVKAPSHYQPDRNFDAAEARSRLVLDAMVREGFVTAAQAKHAKDNPPRIASRHRVHAENYVADFVMDRLPSYVGAVDEDVTVYTTIDLSLEREAESALVEGLKANGDKYGVHQGALVALDGTGAIRAMVGGRSYAKSQFNRAVQAKRQPGSSFKPFVYLTALEQGLRPETVRVDKPVRIGNWEPHNYSNKYEGPVTLKTALARSLNTVAAQLAAEVGPKNVVATAHRMGISSDLKANATIALGTSEVSLLELTGAYAPLANGGFAVLPHAIERVVTDDGKTLFQRSSPGLGRVVDLQIVAMMNEMMKATLEIGTGRKAQIPGWPAGGKTGTSQDWRDAWFVGYTANLTAGVWVGNDDNSPTKKASGGNLPSMIWADFMKAAHRGVAVEALPGEGLYSPAIAQNPGTGQPSAAGPGGDAQYRDWILNRDSDRTHAGPSRPQRGNGGEGGIGGFFGRIFGN</sequence>
<feature type="region of interest" description="Disordered" evidence="15">
    <location>
        <begin position="1"/>
        <end position="57"/>
    </location>
</feature>
<evidence type="ECO:0000256" key="16">
    <source>
        <dbReference type="SAM" id="Phobius"/>
    </source>
</evidence>
<keyword evidence="16" id="KW-0812">Transmembrane</keyword>
<dbReference type="GO" id="GO:0008955">
    <property type="term" value="F:peptidoglycan glycosyltransferase activity"/>
    <property type="evidence" value="ECO:0007669"/>
    <property type="project" value="UniProtKB-EC"/>
</dbReference>
<dbReference type="SUPFAM" id="SSF53955">
    <property type="entry name" value="Lysozyme-like"/>
    <property type="match status" value="1"/>
</dbReference>
<keyword evidence="6" id="KW-0328">Glycosyltransferase</keyword>
<dbReference type="AlphaFoldDB" id="A0A1G5NCL4"/>
<keyword evidence="10" id="KW-0573">Peptidoglycan synthesis</keyword>
<keyword evidence="8" id="KW-0378">Hydrolase</keyword>
<evidence type="ECO:0000256" key="13">
    <source>
        <dbReference type="ARBA" id="ARBA00034000"/>
    </source>
</evidence>
<evidence type="ECO:0000256" key="11">
    <source>
        <dbReference type="ARBA" id="ARBA00023268"/>
    </source>
</evidence>
<dbReference type="GO" id="GO:0006508">
    <property type="term" value="P:proteolysis"/>
    <property type="evidence" value="ECO:0007669"/>
    <property type="project" value="UniProtKB-KW"/>
</dbReference>
<keyword evidence="11" id="KW-0511">Multifunctional enzyme</keyword>
<keyword evidence="9" id="KW-0133">Cell shape</keyword>
<evidence type="ECO:0000256" key="12">
    <source>
        <dbReference type="ARBA" id="ARBA00023316"/>
    </source>
</evidence>
<keyword evidence="7" id="KW-0808">Transferase</keyword>
<comment type="catalytic activity">
    <reaction evidence="14">
        <text>[GlcNAc-(1-&gt;4)-Mur2Ac(oyl-L-Ala-gamma-D-Glu-L-Lys-D-Ala-D-Ala)](n)-di-trans,octa-cis-undecaprenyl diphosphate + beta-D-GlcNAc-(1-&gt;4)-Mur2Ac(oyl-L-Ala-gamma-D-Glu-L-Lys-D-Ala-D-Ala)-di-trans,octa-cis-undecaprenyl diphosphate = [GlcNAc-(1-&gt;4)-Mur2Ac(oyl-L-Ala-gamma-D-Glu-L-Lys-D-Ala-D-Ala)](n+1)-di-trans,octa-cis-undecaprenyl diphosphate + di-trans,octa-cis-undecaprenyl diphosphate + H(+)</text>
        <dbReference type="Rhea" id="RHEA:23708"/>
        <dbReference type="Rhea" id="RHEA-COMP:9602"/>
        <dbReference type="Rhea" id="RHEA-COMP:9603"/>
        <dbReference type="ChEBI" id="CHEBI:15378"/>
        <dbReference type="ChEBI" id="CHEBI:58405"/>
        <dbReference type="ChEBI" id="CHEBI:60033"/>
        <dbReference type="ChEBI" id="CHEBI:78435"/>
        <dbReference type="EC" id="2.4.99.28"/>
    </reaction>
</comment>
<gene>
    <name evidence="19" type="ORF">SAMN03080610_01841</name>
</gene>
<dbReference type="GO" id="GO:0030288">
    <property type="term" value="C:outer membrane-bounded periplasmic space"/>
    <property type="evidence" value="ECO:0007669"/>
    <property type="project" value="TreeGrafter"/>
</dbReference>
<evidence type="ECO:0000256" key="7">
    <source>
        <dbReference type="ARBA" id="ARBA00022679"/>
    </source>
</evidence>
<dbReference type="GO" id="GO:0009002">
    <property type="term" value="F:serine-type D-Ala-D-Ala carboxypeptidase activity"/>
    <property type="evidence" value="ECO:0007669"/>
    <property type="project" value="UniProtKB-EC"/>
</dbReference>
<keyword evidence="20" id="KW-1185">Reference proteome</keyword>
<keyword evidence="12" id="KW-0961">Cell wall biogenesis/degradation</keyword>
<comment type="pathway">
    <text evidence="1">Cell wall biogenesis; peptidoglycan biosynthesis.</text>
</comment>
<evidence type="ECO:0000256" key="8">
    <source>
        <dbReference type="ARBA" id="ARBA00022801"/>
    </source>
</evidence>
<comment type="similarity">
    <text evidence="2">In the C-terminal section; belongs to the transpeptidase family.</text>
</comment>
<dbReference type="STRING" id="1120955.SAMN03080610_01841"/>
<keyword evidence="5" id="KW-0645">Protease</keyword>
<evidence type="ECO:0000259" key="18">
    <source>
        <dbReference type="Pfam" id="PF00912"/>
    </source>
</evidence>
<feature type="region of interest" description="Disordered" evidence="15">
    <location>
        <begin position="659"/>
        <end position="709"/>
    </location>
</feature>
<reference evidence="19 20" key="1">
    <citation type="submission" date="2016-10" db="EMBL/GenBank/DDBJ databases">
        <authorList>
            <person name="de Groot N.N."/>
        </authorList>
    </citation>
    <scope>NUCLEOTIDE SEQUENCE [LARGE SCALE GENOMIC DNA]</scope>
    <source>
        <strain evidence="19 20">DSM 2698</strain>
    </source>
</reference>
<dbReference type="PANTHER" id="PTHR32282">
    <property type="entry name" value="BINDING PROTEIN TRANSPEPTIDASE, PUTATIVE-RELATED"/>
    <property type="match status" value="1"/>
</dbReference>
<comment type="catalytic activity">
    <reaction evidence="13">
        <text>Preferential cleavage: (Ac)2-L-Lys-D-Ala-|-D-Ala. Also transpeptidation of peptidyl-alanyl moieties that are N-acyl substituents of D-alanine.</text>
        <dbReference type="EC" id="3.4.16.4"/>
    </reaction>
</comment>
<evidence type="ECO:0000256" key="6">
    <source>
        <dbReference type="ARBA" id="ARBA00022676"/>
    </source>
</evidence>
<evidence type="ECO:0000256" key="4">
    <source>
        <dbReference type="ARBA" id="ARBA00022645"/>
    </source>
</evidence>
<evidence type="ECO:0000256" key="5">
    <source>
        <dbReference type="ARBA" id="ARBA00022670"/>
    </source>
</evidence>
<dbReference type="GO" id="GO:0071555">
    <property type="term" value="P:cell wall organization"/>
    <property type="evidence" value="ECO:0007669"/>
    <property type="project" value="UniProtKB-KW"/>
</dbReference>
<dbReference type="GO" id="GO:0009252">
    <property type="term" value="P:peptidoglycan biosynthetic process"/>
    <property type="evidence" value="ECO:0007669"/>
    <property type="project" value="UniProtKB-UniPathway"/>
</dbReference>
<dbReference type="Proteomes" id="UP000199347">
    <property type="component" value="Unassembled WGS sequence"/>
</dbReference>
<feature type="domain" description="Penicillin-binding protein transpeptidase" evidence="17">
    <location>
        <begin position="376"/>
        <end position="611"/>
    </location>
</feature>
<dbReference type="NCBIfam" id="TIGR02074">
    <property type="entry name" value="PBP_1a_fam"/>
    <property type="match status" value="1"/>
</dbReference>
<dbReference type="Pfam" id="PF00905">
    <property type="entry name" value="Transpeptidase"/>
    <property type="match status" value="1"/>
</dbReference>
<dbReference type="InterPro" id="IPR050396">
    <property type="entry name" value="Glycosyltr_51/Transpeptidase"/>
</dbReference>
<keyword evidence="4" id="KW-0121">Carboxypeptidase</keyword>
<dbReference type="SUPFAM" id="SSF56601">
    <property type="entry name" value="beta-lactamase/transpeptidase-like"/>
    <property type="match status" value="1"/>
</dbReference>
<dbReference type="UniPathway" id="UPA00219"/>
<organism evidence="19 20">
    <name type="scientific">Afifella marina DSM 2698</name>
    <dbReference type="NCBI Taxonomy" id="1120955"/>
    <lineage>
        <taxon>Bacteria</taxon>
        <taxon>Pseudomonadati</taxon>
        <taxon>Pseudomonadota</taxon>
        <taxon>Alphaproteobacteria</taxon>
        <taxon>Hyphomicrobiales</taxon>
        <taxon>Afifellaceae</taxon>
        <taxon>Afifella</taxon>
    </lineage>
</organism>
<dbReference type="InterPro" id="IPR001460">
    <property type="entry name" value="PCN-bd_Tpept"/>
</dbReference>
<evidence type="ECO:0000256" key="15">
    <source>
        <dbReference type="SAM" id="MobiDB-lite"/>
    </source>
</evidence>
<evidence type="ECO:0000256" key="2">
    <source>
        <dbReference type="ARBA" id="ARBA00007090"/>
    </source>
</evidence>
<dbReference type="InterPro" id="IPR001264">
    <property type="entry name" value="Glyco_trans_51"/>
</dbReference>
<evidence type="ECO:0000313" key="20">
    <source>
        <dbReference type="Proteomes" id="UP000199347"/>
    </source>
</evidence>
<dbReference type="InterPro" id="IPR012338">
    <property type="entry name" value="Beta-lactam/transpept-like"/>
</dbReference>
<dbReference type="InterPro" id="IPR023346">
    <property type="entry name" value="Lysozyme-like_dom_sf"/>
</dbReference>
<dbReference type="RefSeq" id="WP_092811810.1">
    <property type="nucleotide sequence ID" value="NZ_FMVW01000003.1"/>
</dbReference>
<feature type="compositionally biased region" description="Basic residues" evidence="15">
    <location>
        <begin position="35"/>
        <end position="55"/>
    </location>
</feature>
<evidence type="ECO:0000259" key="17">
    <source>
        <dbReference type="Pfam" id="PF00905"/>
    </source>
</evidence>
<evidence type="ECO:0000256" key="14">
    <source>
        <dbReference type="ARBA" id="ARBA00049902"/>
    </source>
</evidence>
<evidence type="ECO:0000256" key="10">
    <source>
        <dbReference type="ARBA" id="ARBA00022984"/>
    </source>
</evidence>
<accession>A0A1G5NCL4</accession>
<dbReference type="EMBL" id="FMVW01000003">
    <property type="protein sequence ID" value="SCZ35153.1"/>
    <property type="molecule type" value="Genomic_DNA"/>
</dbReference>
<proteinExistence type="inferred from homology"/>
<keyword evidence="16" id="KW-1133">Transmembrane helix</keyword>
<dbReference type="Gene3D" id="1.10.3810.10">
    <property type="entry name" value="Biosynthetic peptidoglycan transglycosylase-like"/>
    <property type="match status" value="1"/>
</dbReference>
<feature type="compositionally biased region" description="Basic and acidic residues" evidence="15">
    <location>
        <begin position="683"/>
        <end position="692"/>
    </location>
</feature>
<dbReference type="GO" id="GO:0008360">
    <property type="term" value="P:regulation of cell shape"/>
    <property type="evidence" value="ECO:0007669"/>
    <property type="project" value="UniProtKB-KW"/>
</dbReference>
<evidence type="ECO:0000256" key="9">
    <source>
        <dbReference type="ARBA" id="ARBA00022960"/>
    </source>
</evidence>
<dbReference type="Pfam" id="PF00912">
    <property type="entry name" value="Transgly"/>
    <property type="match status" value="1"/>
</dbReference>